<dbReference type="InterPro" id="IPR025303">
    <property type="entry name" value="PdaC"/>
</dbReference>
<protein>
    <submittedName>
        <fullName evidence="4">DUF3298 and DUF4163 domain-containing protein</fullName>
    </submittedName>
</protein>
<name>A0ABT4DA45_9CLOT</name>
<dbReference type="EMBL" id="JAPQFJ010000011">
    <property type="protein sequence ID" value="MCY6959188.1"/>
    <property type="molecule type" value="Genomic_DNA"/>
</dbReference>
<dbReference type="Pfam" id="PF11738">
    <property type="entry name" value="DUF3298"/>
    <property type="match status" value="1"/>
</dbReference>
<sequence length="245" mass="27352">MKGLVCIGLIASIIGPTSTAIASAPNSNGLSKASTSVSSINTVSSVKVQGKKIISKDNLLCAELNIPTISGLLNIELQKQINSILERDAINFKDEIIKSAKEYDVEGVEPEFKILPFQANVDYKVSYNRNDFLSLYVDYYQYTGGAHGSTTRKCYNIDLKTGKVLNLKDMFSENSNYKEIINKIVKTEIQKNPEKYFQEDFQGIADEQCFVVEGDDLVIYFQQYEIAPYAAGILEFKIPLSKIKK</sequence>
<keyword evidence="5" id="KW-1185">Reference proteome</keyword>
<reference evidence="4" key="1">
    <citation type="submission" date="2022-12" db="EMBL/GenBank/DDBJ databases">
        <title>Clostridium sp. nov., isolated from industrial wastewater.</title>
        <authorList>
            <person name="Jiayan W."/>
        </authorList>
    </citation>
    <scope>NUCLEOTIDE SEQUENCE</scope>
    <source>
        <strain evidence="4">ZC22-4</strain>
    </source>
</reference>
<feature type="chain" id="PRO_5046782269" evidence="1">
    <location>
        <begin position="23"/>
        <end position="245"/>
    </location>
</feature>
<dbReference type="InterPro" id="IPR037126">
    <property type="entry name" value="PdaC/RsiV-like_sf"/>
</dbReference>
<feature type="domain" description="Deacetylase PdaC" evidence="3">
    <location>
        <begin position="56"/>
        <end position="150"/>
    </location>
</feature>
<feature type="domain" description="DUF3298" evidence="2">
    <location>
        <begin position="168"/>
        <end position="241"/>
    </location>
</feature>
<evidence type="ECO:0000313" key="4">
    <source>
        <dbReference type="EMBL" id="MCY6959188.1"/>
    </source>
</evidence>
<dbReference type="Proteomes" id="UP001144612">
    <property type="component" value="Unassembled WGS sequence"/>
</dbReference>
<keyword evidence="1" id="KW-0732">Signal</keyword>
<dbReference type="InterPro" id="IPR021729">
    <property type="entry name" value="DUF3298"/>
</dbReference>
<comment type="caution">
    <text evidence="4">The sequence shown here is derived from an EMBL/GenBank/DDBJ whole genome shotgun (WGS) entry which is preliminary data.</text>
</comment>
<accession>A0ABT4DA45</accession>
<evidence type="ECO:0000313" key="5">
    <source>
        <dbReference type="Proteomes" id="UP001144612"/>
    </source>
</evidence>
<dbReference type="Pfam" id="PF13739">
    <property type="entry name" value="PdaC"/>
    <property type="match status" value="1"/>
</dbReference>
<proteinExistence type="predicted"/>
<dbReference type="Gene3D" id="3.90.640.20">
    <property type="entry name" value="Heat-shock cognate protein, ATPase"/>
    <property type="match status" value="1"/>
</dbReference>
<organism evidence="4 5">
    <name type="scientific">Clostridium brassicae</name>
    <dbReference type="NCBI Taxonomy" id="2999072"/>
    <lineage>
        <taxon>Bacteria</taxon>
        <taxon>Bacillati</taxon>
        <taxon>Bacillota</taxon>
        <taxon>Clostridia</taxon>
        <taxon>Eubacteriales</taxon>
        <taxon>Clostridiaceae</taxon>
        <taxon>Clostridium</taxon>
    </lineage>
</organism>
<gene>
    <name evidence="4" type="ORF">OW729_11290</name>
</gene>
<feature type="signal peptide" evidence="1">
    <location>
        <begin position="1"/>
        <end position="22"/>
    </location>
</feature>
<evidence type="ECO:0000259" key="2">
    <source>
        <dbReference type="Pfam" id="PF11738"/>
    </source>
</evidence>
<evidence type="ECO:0000259" key="3">
    <source>
        <dbReference type="Pfam" id="PF13739"/>
    </source>
</evidence>
<evidence type="ECO:0000256" key="1">
    <source>
        <dbReference type="SAM" id="SignalP"/>
    </source>
</evidence>
<dbReference type="Gene3D" id="3.30.565.40">
    <property type="entry name" value="Fervidobacterium nodosum Rt17-B1 like"/>
    <property type="match status" value="1"/>
</dbReference>
<dbReference type="RefSeq" id="WP_268061613.1">
    <property type="nucleotide sequence ID" value="NZ_JAPQFJ010000011.1"/>
</dbReference>